<sequence>MIDQPSFAYNSFIKNIYLEIPGGYQYRHHSSNSDLSPEHDAPFLGREEILESFVNILRKGSSRGAYLVTGYRGMGKTSFVNKTLQTYRSKAKADRRLDKAIKKAWWHNKEINPDRDIVDIRLSLAQSELKDIDILKHIVNQLIASVDKQRDYQFVRWFSISNVFGWLWPLITVILLLMNYSLPTSKDDGQVKTIIENLLGIVSLSALLTLFVYKSISWLHEKIFQNKPAGRLIIISLLGFYSILFIGLFYKARFIFIATRIEETITVFVIITIFTVVCIKLVNLLFHRSHFTIKQIYERLKVLHNRCNAQMTSEDQFRETFSASISSLFKKDVLIYPIANPKEIEAELISIISELKPYIECIFVFDELDKVDPGFEHAVFIDSEGNEKRTYLNDLRERRHVITHILGSLKYFINGADAKFIFIAGREMFEAALADISDRQSSISSIFHQVIYVDSFLKDKSGNETRSSSIGVLVERHLTTLLLPVQYKRHNSDFFSDYYAFLIRSLTPGFRDSQPQQVQRIEQEARKAIFVLQNFLGYLVYRSNGSPKKIIKLLEEYIVSYEIVELKQNIEKDIVFTTNKVASHYLRFSYIDQYKLGFTAYLFQPFLTMYSSFMKRYSDSTLVSTPYLIDNLIKFHPFAFSAQNLELIPEILSTNKSPISRPFLEELITFLGQNHIRRTESGLFEYKFYDRTHNEITFISKLFEEEAAAFNFTLDENFSIKAHLIAKIRQLRDSHRSMGERDLKTENPFGSIIFLNRLLGDVRFQDEEYEDAIISYQDAIQMLYYDRLQYANSFVTFIRLKLKLGLTYEKIKAYEFSLGHYAGVIEEGGKYLIENADKHSVIYREFLLLIMQAYSATLYLQEKLQEGITFQKIRHVVQGFEKLMELFSVDYDNRDILRATFYSNVGTALYYKNMVLPQKVNEARVKSRRSLFHLGKKSAQEKMLTCFPDTIEEEFIIASEKEIQSIGDMKHIHEDARLSFTTYVYYKRTLQALLGYEGNDLIGCFQACTILIYVDNTREEATYRSLQHVRRLVSIGQALAKLGDFLLPTVVTRVQSQQSTKQENCVDVTEALGYFYKNTKEAPKESDARTKLLAEYFKKEASHDLKGRVHPRLIVHIYYLASLFYQNASETANAAFQLRKILFLLRSINLTPPNQSITVFAALSCLEENLLKRILELSSWMSHSSDRPQLSKNKRYFGIDTLRTPHNVSSELYGNLSNNPDTKETVLAYALLRMKYAPYLTKASLWDSFRQFPEHKLLSPYVSIVHHIIRIMEHQLHTTINYKLKKTYIEDKLSSIIQDAYEAKPGQQINKIPIFSIAKGEKNWEEHYFHACKLYDIVRCDWQKSDDRLKADERGFKDILKQLDLVYNYPKDDYTPPDKLSAWVKEYSELVVNSIFNLCQIDRIINTYGINYILSYSFLGRVHHYLGTWVKSLHLCRILNNRYQLGIDIDATLENLVGPQLTTTLDSLTSYQVAIQYYYQAIQLHKEGYPYRQQINNMIYLEDDYNDNLYHFGASIERLRINSGAIRRNIVMLKKELEEANMYKYSTYIGDEHIRKYPVEH</sequence>
<keyword evidence="1" id="KW-0472">Membrane</keyword>
<feature type="transmembrane region" description="Helical" evidence="1">
    <location>
        <begin position="194"/>
        <end position="213"/>
    </location>
</feature>
<comment type="caution">
    <text evidence="2">The sequence shown here is derived from an EMBL/GenBank/DDBJ whole genome shotgun (WGS) entry which is preliminary data.</text>
</comment>
<keyword evidence="3" id="KW-1185">Reference proteome</keyword>
<feature type="transmembrane region" description="Helical" evidence="1">
    <location>
        <begin position="163"/>
        <end position="182"/>
    </location>
</feature>
<proteinExistence type="predicted"/>
<dbReference type="Proteomes" id="UP000474175">
    <property type="component" value="Unassembled WGS sequence"/>
</dbReference>
<dbReference type="RefSeq" id="WP_163951560.1">
    <property type="nucleotide sequence ID" value="NZ_JAAFZH010000008.1"/>
</dbReference>
<keyword evidence="1" id="KW-1133">Transmembrane helix</keyword>
<dbReference type="InterPro" id="IPR027417">
    <property type="entry name" value="P-loop_NTPase"/>
</dbReference>
<reference evidence="2 3" key="1">
    <citation type="submission" date="2020-02" db="EMBL/GenBank/DDBJ databases">
        <title>Draft genome sequence of two Spirosoma agri KCTC 52727 and Spirosoma terrae KCTC 52035.</title>
        <authorList>
            <person name="Rojas J."/>
            <person name="Ambika Manirajan B."/>
            <person name="Suarez C."/>
            <person name="Ratering S."/>
            <person name="Schnell S."/>
        </authorList>
    </citation>
    <scope>NUCLEOTIDE SEQUENCE [LARGE SCALE GENOMIC DNA]</scope>
    <source>
        <strain evidence="2 3">KCTC 52035</strain>
    </source>
</reference>
<organism evidence="2 3">
    <name type="scientific">Spirosoma terrae</name>
    <dbReference type="NCBI Taxonomy" id="1968276"/>
    <lineage>
        <taxon>Bacteria</taxon>
        <taxon>Pseudomonadati</taxon>
        <taxon>Bacteroidota</taxon>
        <taxon>Cytophagia</taxon>
        <taxon>Cytophagales</taxon>
        <taxon>Cytophagaceae</taxon>
        <taxon>Spirosoma</taxon>
    </lineage>
</organism>
<name>A0A6L9LB86_9BACT</name>
<protein>
    <submittedName>
        <fullName evidence="2">Uncharacterized protein</fullName>
    </submittedName>
</protein>
<feature type="transmembrane region" description="Helical" evidence="1">
    <location>
        <begin position="264"/>
        <end position="286"/>
    </location>
</feature>
<evidence type="ECO:0000313" key="3">
    <source>
        <dbReference type="Proteomes" id="UP000474175"/>
    </source>
</evidence>
<feature type="transmembrane region" description="Helical" evidence="1">
    <location>
        <begin position="233"/>
        <end position="252"/>
    </location>
</feature>
<keyword evidence="1" id="KW-0812">Transmembrane</keyword>
<dbReference type="Gene3D" id="3.40.50.300">
    <property type="entry name" value="P-loop containing nucleotide triphosphate hydrolases"/>
    <property type="match status" value="1"/>
</dbReference>
<accession>A0A6L9LB86</accession>
<gene>
    <name evidence="2" type="ORF">GK108_17930</name>
</gene>
<dbReference type="EMBL" id="JAAFZH010000008">
    <property type="protein sequence ID" value="NDU96767.1"/>
    <property type="molecule type" value="Genomic_DNA"/>
</dbReference>
<evidence type="ECO:0000256" key="1">
    <source>
        <dbReference type="SAM" id="Phobius"/>
    </source>
</evidence>
<evidence type="ECO:0000313" key="2">
    <source>
        <dbReference type="EMBL" id="NDU96767.1"/>
    </source>
</evidence>